<evidence type="ECO:0000313" key="3">
    <source>
        <dbReference type="Proteomes" id="UP000728185"/>
    </source>
</evidence>
<feature type="region of interest" description="Disordered" evidence="1">
    <location>
        <begin position="237"/>
        <end position="273"/>
    </location>
</feature>
<dbReference type="EMBL" id="LUCM01004467">
    <property type="protein sequence ID" value="KAA0194300.1"/>
    <property type="molecule type" value="Genomic_DNA"/>
</dbReference>
<organism evidence="2 3">
    <name type="scientific">Fasciolopsis buskii</name>
    <dbReference type="NCBI Taxonomy" id="27845"/>
    <lineage>
        <taxon>Eukaryota</taxon>
        <taxon>Metazoa</taxon>
        <taxon>Spiralia</taxon>
        <taxon>Lophotrochozoa</taxon>
        <taxon>Platyhelminthes</taxon>
        <taxon>Trematoda</taxon>
        <taxon>Digenea</taxon>
        <taxon>Plagiorchiida</taxon>
        <taxon>Echinostomata</taxon>
        <taxon>Echinostomatoidea</taxon>
        <taxon>Fasciolidae</taxon>
        <taxon>Fasciolopsis</taxon>
    </lineage>
</organism>
<dbReference type="OrthoDB" id="6280980at2759"/>
<gene>
    <name evidence="2" type="ORF">FBUS_01996</name>
</gene>
<reference evidence="2" key="1">
    <citation type="submission" date="2019-05" db="EMBL/GenBank/DDBJ databases">
        <title>Annotation for the trematode Fasciolopsis buski.</title>
        <authorList>
            <person name="Choi Y.-J."/>
        </authorList>
    </citation>
    <scope>NUCLEOTIDE SEQUENCE</scope>
    <source>
        <strain evidence="2">HT</strain>
        <tissue evidence="2">Whole worm</tissue>
    </source>
</reference>
<accession>A0A8E0VHP0</accession>
<name>A0A8E0VHP0_9TREM</name>
<protein>
    <submittedName>
        <fullName evidence="2">Uncharacterized protein</fullName>
    </submittedName>
</protein>
<evidence type="ECO:0000256" key="1">
    <source>
        <dbReference type="SAM" id="MobiDB-lite"/>
    </source>
</evidence>
<evidence type="ECO:0000313" key="2">
    <source>
        <dbReference type="EMBL" id="KAA0194300.1"/>
    </source>
</evidence>
<proteinExistence type="predicted"/>
<comment type="caution">
    <text evidence="2">The sequence shown here is derived from an EMBL/GenBank/DDBJ whole genome shotgun (WGS) entry which is preliminary data.</text>
</comment>
<sequence>MPFVLFSRLAAEALSLSQQSERELEKISSKNHDTEQKVLSDKMADVCRDNLDEFHSNATGNVDVSSEKNVGFEFADSEMVNVSPSDDYSSSNSKLECPHLSNYESDIEKNSILYDLLSGRENLHTACHRSRLFLSTIEKRVICHDDAMHLNGTRRRKPLRPVKNVNTTSETKLVDNVIRKFGSPVERSSTDSSILSLVHRNGHNHLSKRDGREQRFQRRELMCSVYKKKYKGKYRNPMESLNDTASEQPLDLSAPKFNRLSSNRETNGKLESLPYYPTNRIRKKFRGYEEQRHQNVTDSHHCLSNRKLRSGENAYLNKRNKIHQHKAMLPSTPTTHYSAAHMTTGDFVSLIPNLMNVLFSPSSSSKVHPGINLRLNLSPSIESGVSIPIKESNADQVRVLPIKVSQIRTHSVSPKQVAGSGDIKSFLEFYDQILSHSDVRGLNAVRGYNFTNQLDSFSSHTSEGVCHSPERPNCATNALHDSHAHLTRSHQESVFEQLKLSSQRTVHPLVDRILSTLHAINPAIKNVPGSLLTCDSLNHEHLEAGLSLDSSLTASSPKATSERCTSPIELRVGHSVSVLECLTKLRLDPILNYLVQFIRHPEALLVDCFSPTIVGELDHKQNSRSDDDDIVQRLSIITLQLLARTETGRIELFRDSWHLLYLLCAMERGQDPWTADGIVQRHLLLHEGHNNWKVKLDLFSKLRRLNAQMNLSTQMFNLLRGFLLNHGKNGRLDLDLIGHLCESLSSLDHEGISGSKNMILKKFLHKLCFFSKDFVSLLFISPTPSSQAVECYLTNWLRLG</sequence>
<keyword evidence="3" id="KW-1185">Reference proteome</keyword>
<dbReference type="AlphaFoldDB" id="A0A8E0VHP0"/>
<dbReference type="Proteomes" id="UP000728185">
    <property type="component" value="Unassembled WGS sequence"/>
</dbReference>